<keyword evidence="2" id="KW-1185">Reference proteome</keyword>
<evidence type="ECO:0000313" key="1">
    <source>
        <dbReference type="EMBL" id="KAJ0170436.1"/>
    </source>
</evidence>
<proteinExistence type="predicted"/>
<evidence type="ECO:0000313" key="2">
    <source>
        <dbReference type="Proteomes" id="UP000824533"/>
    </source>
</evidence>
<organism evidence="1 2">
    <name type="scientific">Dendrolimus kikuchii</name>
    <dbReference type="NCBI Taxonomy" id="765133"/>
    <lineage>
        <taxon>Eukaryota</taxon>
        <taxon>Metazoa</taxon>
        <taxon>Ecdysozoa</taxon>
        <taxon>Arthropoda</taxon>
        <taxon>Hexapoda</taxon>
        <taxon>Insecta</taxon>
        <taxon>Pterygota</taxon>
        <taxon>Neoptera</taxon>
        <taxon>Endopterygota</taxon>
        <taxon>Lepidoptera</taxon>
        <taxon>Glossata</taxon>
        <taxon>Ditrysia</taxon>
        <taxon>Bombycoidea</taxon>
        <taxon>Lasiocampidae</taxon>
        <taxon>Dendrolimus</taxon>
    </lineage>
</organism>
<dbReference type="Proteomes" id="UP000824533">
    <property type="component" value="Linkage Group LG27"/>
</dbReference>
<name>A0ACC1CG21_9NEOP</name>
<sequence length="296" mass="33068">MGNVLDAQQNLPGDIDIEIATLRNSCNANVRVSGHRTMPINDEDIKLFELTPETLMQGVAELHGKPPLDVMLTQTWADVYTIFSAWKPVEKTVKAVGAKVVDANYTIVNVATRRYINNSDVTASFKSCFTETVINTVSSTWSNELRFNAGINYKLKFPGSVDLGYTAKCGTEVNRSQSVKITAEDSVNFKLGPKKAVIVHLNSRKNKIFVKIEYEISLVGEVFCRYIEPPSLMTFYRLSVNNVLNKMNKPTVVKLSEVVELDYHSDGEIVLNSINSTPSSTDGYCQKYNVLDYNFP</sequence>
<comment type="caution">
    <text evidence="1">The sequence shown here is derived from an EMBL/GenBank/DDBJ whole genome shotgun (WGS) entry which is preliminary data.</text>
</comment>
<dbReference type="EMBL" id="CM034413">
    <property type="protein sequence ID" value="KAJ0170436.1"/>
    <property type="molecule type" value="Genomic_DNA"/>
</dbReference>
<gene>
    <name evidence="1" type="ORF">K1T71_013807</name>
</gene>
<accession>A0ACC1CG21</accession>
<protein>
    <submittedName>
        <fullName evidence="1">Uncharacterized protein</fullName>
    </submittedName>
</protein>
<reference evidence="1 2" key="1">
    <citation type="journal article" date="2021" name="Front. Genet.">
        <title>Chromosome-Level Genome Assembly Reveals Significant Gene Expansion in the Toll and IMD Signaling Pathways of Dendrolimus kikuchii.</title>
        <authorList>
            <person name="Zhou J."/>
            <person name="Wu P."/>
            <person name="Xiong Z."/>
            <person name="Liu N."/>
            <person name="Zhao N."/>
            <person name="Ji M."/>
            <person name="Qiu Y."/>
            <person name="Yang B."/>
        </authorList>
    </citation>
    <scope>NUCLEOTIDE SEQUENCE [LARGE SCALE GENOMIC DNA]</scope>
    <source>
        <strain evidence="1">Ann1</strain>
    </source>
</reference>